<sequence length="243" mass="29433">MLKEEMEMRIAICDDEKIALEQTCNIVKDVFDEMHLKYFIDVYMDANELLQNKDQYDIVFLDIELKDSDKNGVWVAKMIKRYYPESIIIFTTNYEEYIDEVIEKYAFRYWSKPIDRYRLKKSIAPILEKMQTIKVEIYESKRKFELPLRNIMYITPENKHCKIVTISNEYVVSDSYKEIKEKFPTRNFCECHGSYCVNLNYVEKYTKTTVYLAYKTKKYSVHMSRRQYPFFKEQMFIIGGEQI</sequence>
<dbReference type="GO" id="GO:0003677">
    <property type="term" value="F:DNA binding"/>
    <property type="evidence" value="ECO:0007669"/>
    <property type="project" value="UniProtKB-KW"/>
</dbReference>
<dbReference type="EMBL" id="JAJEQM010000002">
    <property type="protein sequence ID" value="MCC2209464.1"/>
    <property type="molecule type" value="Genomic_DNA"/>
</dbReference>
<protein>
    <recommendedName>
        <fullName evidence="1">Stage 0 sporulation protein A homolog</fullName>
    </recommendedName>
</protein>
<dbReference type="SUPFAM" id="SSF52172">
    <property type="entry name" value="CheY-like"/>
    <property type="match status" value="1"/>
</dbReference>
<evidence type="ECO:0000313" key="6">
    <source>
        <dbReference type="EMBL" id="MCC2209464.1"/>
    </source>
</evidence>
<reference evidence="6 7" key="1">
    <citation type="submission" date="2021-10" db="EMBL/GenBank/DDBJ databases">
        <title>Anaerobic single-cell dispensing facilitates the cultivation of human gut bacteria.</title>
        <authorList>
            <person name="Afrizal A."/>
        </authorList>
    </citation>
    <scope>NUCLEOTIDE SEQUENCE [LARGE SCALE GENOMIC DNA]</scope>
    <source>
        <strain evidence="6 7">CLA-AA-H232</strain>
    </source>
</reference>
<dbReference type="InterPro" id="IPR001789">
    <property type="entry name" value="Sig_transdc_resp-reg_receiver"/>
</dbReference>
<dbReference type="Pfam" id="PF00072">
    <property type="entry name" value="Response_reg"/>
    <property type="match status" value="1"/>
</dbReference>
<dbReference type="InterPro" id="IPR046947">
    <property type="entry name" value="LytR-like"/>
</dbReference>
<evidence type="ECO:0000313" key="7">
    <source>
        <dbReference type="Proteomes" id="UP001198242"/>
    </source>
</evidence>
<dbReference type="SMART" id="SM00448">
    <property type="entry name" value="REC"/>
    <property type="match status" value="1"/>
</dbReference>
<evidence type="ECO:0000256" key="3">
    <source>
        <dbReference type="PROSITE-ProRule" id="PRU00169"/>
    </source>
</evidence>
<name>A0AAE3DWP9_9FIRM</name>
<comment type="function">
    <text evidence="2">May play the central regulatory role in sporulation. It may be an element of the effector pathway responsible for the activation of sporulation genes in response to nutritional stress. Spo0A may act in concert with spo0H (a sigma factor) to control the expression of some genes that are critical to the sporulation process.</text>
</comment>
<evidence type="ECO:0000256" key="2">
    <source>
        <dbReference type="ARBA" id="ARBA00024867"/>
    </source>
</evidence>
<feature type="domain" description="Response regulatory" evidence="4">
    <location>
        <begin position="9"/>
        <end position="127"/>
    </location>
</feature>
<dbReference type="PANTHER" id="PTHR37299">
    <property type="entry name" value="TRANSCRIPTIONAL REGULATOR-RELATED"/>
    <property type="match status" value="1"/>
</dbReference>
<dbReference type="RefSeq" id="WP_022229560.1">
    <property type="nucleotide sequence ID" value="NZ_JAJEQM010000002.1"/>
</dbReference>
<dbReference type="Gene3D" id="2.40.50.1020">
    <property type="entry name" value="LytTr DNA-binding domain"/>
    <property type="match status" value="1"/>
</dbReference>
<dbReference type="PROSITE" id="PS50930">
    <property type="entry name" value="HTH_LYTTR"/>
    <property type="match status" value="1"/>
</dbReference>
<evidence type="ECO:0000259" key="4">
    <source>
        <dbReference type="PROSITE" id="PS50110"/>
    </source>
</evidence>
<dbReference type="Pfam" id="PF04397">
    <property type="entry name" value="LytTR"/>
    <property type="match status" value="1"/>
</dbReference>
<proteinExistence type="predicted"/>
<keyword evidence="3" id="KW-0597">Phosphoprotein</keyword>
<comment type="caution">
    <text evidence="6">The sequence shown here is derived from an EMBL/GenBank/DDBJ whole genome shotgun (WGS) entry which is preliminary data.</text>
</comment>
<accession>A0AAE3DWP9</accession>
<feature type="domain" description="HTH LytTR-type" evidence="5">
    <location>
        <begin position="146"/>
        <end position="237"/>
    </location>
</feature>
<evidence type="ECO:0000256" key="1">
    <source>
        <dbReference type="ARBA" id="ARBA00018672"/>
    </source>
</evidence>
<organism evidence="6 7">
    <name type="scientific">Hominilimicola fabiformis</name>
    <dbReference type="NCBI Taxonomy" id="2885356"/>
    <lineage>
        <taxon>Bacteria</taxon>
        <taxon>Bacillati</taxon>
        <taxon>Bacillota</taxon>
        <taxon>Clostridia</taxon>
        <taxon>Eubacteriales</taxon>
        <taxon>Oscillospiraceae</taxon>
        <taxon>Hominilimicola</taxon>
    </lineage>
</organism>
<dbReference type="SMART" id="SM00850">
    <property type="entry name" value="LytTR"/>
    <property type="match status" value="1"/>
</dbReference>
<dbReference type="Gene3D" id="3.40.50.2300">
    <property type="match status" value="1"/>
</dbReference>
<gene>
    <name evidence="6" type="ORF">LKE05_01465</name>
</gene>
<dbReference type="GO" id="GO:0000156">
    <property type="term" value="F:phosphorelay response regulator activity"/>
    <property type="evidence" value="ECO:0007669"/>
    <property type="project" value="InterPro"/>
</dbReference>
<keyword evidence="7" id="KW-1185">Reference proteome</keyword>
<dbReference type="InterPro" id="IPR011006">
    <property type="entry name" value="CheY-like_superfamily"/>
</dbReference>
<dbReference type="AlphaFoldDB" id="A0AAE3DWP9"/>
<evidence type="ECO:0000259" key="5">
    <source>
        <dbReference type="PROSITE" id="PS50930"/>
    </source>
</evidence>
<dbReference type="PROSITE" id="PS50110">
    <property type="entry name" value="RESPONSE_REGULATORY"/>
    <property type="match status" value="1"/>
</dbReference>
<keyword evidence="6" id="KW-0238">DNA-binding</keyword>
<feature type="modified residue" description="4-aspartylphosphate" evidence="3">
    <location>
        <position position="62"/>
    </location>
</feature>
<dbReference type="Proteomes" id="UP001198242">
    <property type="component" value="Unassembled WGS sequence"/>
</dbReference>
<dbReference type="PANTHER" id="PTHR37299:SF1">
    <property type="entry name" value="STAGE 0 SPORULATION PROTEIN A HOMOLOG"/>
    <property type="match status" value="1"/>
</dbReference>
<dbReference type="InterPro" id="IPR007492">
    <property type="entry name" value="LytTR_DNA-bd_dom"/>
</dbReference>